<evidence type="ECO:0000256" key="6">
    <source>
        <dbReference type="SAM" id="Phobius"/>
    </source>
</evidence>
<dbReference type="GO" id="GO:0005886">
    <property type="term" value="C:plasma membrane"/>
    <property type="evidence" value="ECO:0007669"/>
    <property type="project" value="UniProtKB-SubCell"/>
</dbReference>
<feature type="transmembrane region" description="Helical" evidence="6">
    <location>
        <begin position="30"/>
        <end position="51"/>
    </location>
</feature>
<feature type="transmembrane region" description="Helical" evidence="6">
    <location>
        <begin position="418"/>
        <end position="440"/>
    </location>
</feature>
<dbReference type="InterPro" id="IPR024923">
    <property type="entry name" value="PG_synth_SpoVB"/>
</dbReference>
<dbReference type="EMBL" id="UHEW01000005">
    <property type="protein sequence ID" value="SUN28863.1"/>
    <property type="molecule type" value="Genomic_DNA"/>
</dbReference>
<protein>
    <submittedName>
        <fullName evidence="7">Probable cell division protein ytgP</fullName>
    </submittedName>
</protein>
<dbReference type="GO" id="GO:0051301">
    <property type="term" value="P:cell division"/>
    <property type="evidence" value="ECO:0007669"/>
    <property type="project" value="UniProtKB-KW"/>
</dbReference>
<dbReference type="Pfam" id="PF01943">
    <property type="entry name" value="Polysacc_synt"/>
    <property type="match status" value="1"/>
</dbReference>
<feature type="transmembrane region" description="Helical" evidence="6">
    <location>
        <begin position="214"/>
        <end position="234"/>
    </location>
</feature>
<feature type="transmembrane region" description="Helical" evidence="6">
    <location>
        <begin position="354"/>
        <end position="374"/>
    </location>
</feature>
<feature type="transmembrane region" description="Helical" evidence="6">
    <location>
        <begin position="510"/>
        <end position="534"/>
    </location>
</feature>
<dbReference type="AlphaFoldDB" id="A0A2X2LQ19"/>
<keyword evidence="4 6" id="KW-1133">Transmembrane helix</keyword>
<dbReference type="PANTHER" id="PTHR30250:SF21">
    <property type="entry name" value="LIPID II FLIPPASE MURJ"/>
    <property type="match status" value="1"/>
</dbReference>
<organism evidence="7 10">
    <name type="scientific">Streptococcus agalactiae</name>
    <dbReference type="NCBI Taxonomy" id="1311"/>
    <lineage>
        <taxon>Bacteria</taxon>
        <taxon>Bacillati</taxon>
        <taxon>Bacillota</taxon>
        <taxon>Bacilli</taxon>
        <taxon>Lactobacillales</taxon>
        <taxon>Streptococcaceae</taxon>
        <taxon>Streptococcus</taxon>
    </lineage>
</organism>
<feature type="transmembrane region" description="Helical" evidence="6">
    <location>
        <begin position="71"/>
        <end position="89"/>
    </location>
</feature>
<evidence type="ECO:0000256" key="5">
    <source>
        <dbReference type="ARBA" id="ARBA00023136"/>
    </source>
</evidence>
<evidence type="ECO:0000313" key="7">
    <source>
        <dbReference type="EMBL" id="SQA18891.1"/>
    </source>
</evidence>
<evidence type="ECO:0000313" key="8">
    <source>
        <dbReference type="EMBL" id="SUN14474.1"/>
    </source>
</evidence>
<dbReference type="Proteomes" id="UP000255140">
    <property type="component" value="Unassembled WGS sequence"/>
</dbReference>
<dbReference type="CDD" id="cd13124">
    <property type="entry name" value="MATE_SpoVB_like"/>
    <property type="match status" value="1"/>
</dbReference>
<feature type="transmembrane region" description="Helical" evidence="6">
    <location>
        <begin position="482"/>
        <end position="504"/>
    </location>
</feature>
<dbReference type="EMBL" id="UAVB01000001">
    <property type="protein sequence ID" value="SQA18891.1"/>
    <property type="molecule type" value="Genomic_DNA"/>
</dbReference>
<comment type="caution">
    <text evidence="7">The sequence shown here is derived from an EMBL/GenBank/DDBJ whole genome shotgun (WGS) entry which is preliminary data.</text>
</comment>
<gene>
    <name evidence="7" type="primary">ytgP</name>
    <name evidence="7" type="ORF">NCTC8181_01944</name>
    <name evidence="8" type="ORF">NCTC8185_01759</name>
    <name evidence="9" type="ORF">NCTC9828_01125</name>
</gene>
<comment type="subcellular location">
    <subcellularLocation>
        <location evidence="1">Cell membrane</location>
        <topology evidence="1">Multi-pass membrane protein</topology>
    </subcellularLocation>
</comment>
<evidence type="ECO:0000313" key="9">
    <source>
        <dbReference type="EMBL" id="SUN28863.1"/>
    </source>
</evidence>
<name>A0A2X2LQ19_STRAG</name>
<evidence type="ECO:0000256" key="1">
    <source>
        <dbReference type="ARBA" id="ARBA00004651"/>
    </source>
</evidence>
<keyword evidence="7" id="KW-0132">Cell division</keyword>
<keyword evidence="5 6" id="KW-0472">Membrane</keyword>
<evidence type="ECO:0000313" key="12">
    <source>
        <dbReference type="Proteomes" id="UP000255140"/>
    </source>
</evidence>
<keyword evidence="2" id="KW-1003">Cell membrane</keyword>
<reference evidence="10 11" key="1">
    <citation type="submission" date="2018-06" db="EMBL/GenBank/DDBJ databases">
        <authorList>
            <consortium name="Pathogen Informatics"/>
            <person name="Doyle S."/>
        </authorList>
    </citation>
    <scope>NUCLEOTIDE SEQUENCE [LARGE SCALE GENOMIC DNA]</scope>
    <source>
        <strain evidence="7 10">NCTC8181</strain>
        <strain evidence="8 11">NCTC8185</strain>
        <strain evidence="9 12">NCTC9828</strain>
    </source>
</reference>
<keyword evidence="3 6" id="KW-0812">Transmembrane</keyword>
<feature type="transmembrane region" description="Helical" evidence="6">
    <location>
        <begin position="446"/>
        <end position="462"/>
    </location>
</feature>
<feature type="transmembrane region" description="Helical" evidence="6">
    <location>
        <begin position="145"/>
        <end position="166"/>
    </location>
</feature>
<evidence type="ECO:0000256" key="3">
    <source>
        <dbReference type="ARBA" id="ARBA00022692"/>
    </source>
</evidence>
<feature type="transmembrane region" description="Helical" evidence="6">
    <location>
        <begin position="187"/>
        <end position="208"/>
    </location>
</feature>
<dbReference type="Proteomes" id="UP000250200">
    <property type="component" value="Unassembled WGS sequence"/>
</dbReference>
<dbReference type="PIRSF" id="PIRSF038958">
    <property type="entry name" value="PG_synth_SpoVB"/>
    <property type="match status" value="1"/>
</dbReference>
<proteinExistence type="predicted"/>
<feature type="transmembrane region" description="Helical" evidence="6">
    <location>
        <begin position="386"/>
        <end position="406"/>
    </location>
</feature>
<evidence type="ECO:0000313" key="11">
    <source>
        <dbReference type="Proteomes" id="UP000254076"/>
    </source>
</evidence>
<dbReference type="Proteomes" id="UP000254076">
    <property type="component" value="Unassembled WGS sequence"/>
</dbReference>
<dbReference type="PANTHER" id="PTHR30250">
    <property type="entry name" value="PST FAMILY PREDICTED COLANIC ACID TRANSPORTER"/>
    <property type="match status" value="1"/>
</dbReference>
<feature type="transmembrane region" description="Helical" evidence="6">
    <location>
        <begin position="255"/>
        <end position="276"/>
    </location>
</feature>
<feature type="transmembrane region" description="Helical" evidence="6">
    <location>
        <begin position="313"/>
        <end position="333"/>
    </location>
</feature>
<dbReference type="InterPro" id="IPR002797">
    <property type="entry name" value="Polysacc_synth"/>
</dbReference>
<dbReference type="InterPro" id="IPR050833">
    <property type="entry name" value="Poly_Biosynth_Transport"/>
</dbReference>
<keyword evidence="7" id="KW-0131">Cell cycle</keyword>
<dbReference type="EMBL" id="UHEQ01000004">
    <property type="protein sequence ID" value="SUN14474.1"/>
    <property type="molecule type" value="Genomic_DNA"/>
</dbReference>
<feature type="transmembrane region" description="Helical" evidence="6">
    <location>
        <begin position="110"/>
        <end position="133"/>
    </location>
</feature>
<evidence type="ECO:0000256" key="4">
    <source>
        <dbReference type="ARBA" id="ARBA00022989"/>
    </source>
</evidence>
<evidence type="ECO:0000313" key="10">
    <source>
        <dbReference type="Proteomes" id="UP000250200"/>
    </source>
</evidence>
<evidence type="ECO:0000256" key="2">
    <source>
        <dbReference type="ARBA" id="ARBA00022475"/>
    </source>
</evidence>
<accession>A0A2X2LQ19</accession>
<sequence length="555" mass="61720">MLNNIENRKFTMSQKTTKVSQQEQMVKGTAWLTAGNFISRLLGAIYIIPWYAWMGKHAAEANALFGMGYEIYALFLLISTVGIPVAVAKQVSKYNTLGKEEMSIYLVRKILQFMLILGGVFALIMYIGSPLFASLSKGGQELVPILRSLTLAVLVFPSMSVLRGFFQGFNNLKPYAISQVAEQIIRVIWMLLTAFYIMRLGSGDYIAAVTQSTFAAFVGMFASIAVLLYFLWRYNMLSALFGKTPEHIKLDTKEILIETVKEAIPFIITGAAIQIFKLIDQFSFGNTMALFTNYSSEELRVMFAYFSSNPGKVTMILIAVATAIAGVGIPLLTENFVKNDKKAAARLVVNNLQMLLMFLLPAVAGSVILAKPLYTVFYGLPQGQALGLFVISLIQTIILSIYTVLAPMLQALFENRKAIIYFLYGLVAKVILQVPSIFLFHAYGPLFSTTVALCIPVILMYLKIHEITGFKRQAIRRTSALVLILTLLMSFIISMIIWLMNLVIVPDSRLVSLVYIIVIGAIGLGVYGFMALATHLLDKMIGSRAQDLRRKLHLN</sequence>